<dbReference type="RefSeq" id="XP_001876903.1">
    <property type="nucleotide sequence ID" value="XM_001876868.1"/>
</dbReference>
<dbReference type="KEGG" id="lbc:LACBIDRAFT_292683"/>
<dbReference type="Gene3D" id="2.60.40.640">
    <property type="match status" value="1"/>
</dbReference>
<accession>B0CZK1</accession>
<evidence type="ECO:0000313" key="3">
    <source>
        <dbReference type="Proteomes" id="UP000001194"/>
    </source>
</evidence>
<sequence length="822" mass="90137">MRILRLDTLLDIEADRTKAKNRRFFRLKGRIISKIETKIRRITSLRRQHYSGVVTSPTNHDVTYTRINRIGLVVSASPSTTLALLKQMSDESGDKAQNETKYPGNIPGLSHPWHVLQDHQVARSISPPSPVEPSSPSIPARRRFFHRTLSISDNFRFSRLPRYSFLGTETSEVDSEYPPQLPHIASDDSNGGDPEAAPGDDNAINAVIDTLPPSYDLASQPQDSTILGGGQISINPAQTPTEAPHIVHRYHIHSGFKNKPWATFCLFSHPPEAPQQKSQKLPRFLGGDDIKGVIELSLNGSQTVHSIDVTLRGRIITGSLDGEFYTFLNHRVCVWNRSFGDPRLVGKQPAKRFDGKLSGSYELPFCFSFPTHVDIDTTYPVSFASNPSEAVSKPPLDPITSNTTSPTSPTSASSPSSPFSTSSLPSSMSPRSPALQIESPEHSPLPRSPPSSSRSFLMRSRRNKSIDHTHTPHSLHIPETVQEDPNATERARAQAQAQLESPALPAQQGGRLPQNISPIPQTFLERHIGVNVQYELGLVVTHGTFTPDSKVKTVIVYTPSVKPPVPSSLRQTGTQLPRPDVDPEGWYALPKLIIKGELLGERQVELGCTLSLAKPLCYARGTVIPCHLTITSVDMNALDLLAVPKSAPLVRLMRRVRYRQDSSAGPDSLEPTVRSSSFNGIGAGVLPMPVTRSHKRRASDPGTKNSVESGGMADVVEEMGVAKWSLKTKQDAEGSFRVLEGEIVLGKELQPSCGFALFNVQYTVDMLTFVSKLFEPNRQVVRGVVDQKADPRARVLLSQPVEIATLPYEVNTSMGRAVSSSS</sequence>
<feature type="region of interest" description="Disordered" evidence="1">
    <location>
        <begin position="170"/>
        <end position="206"/>
    </location>
</feature>
<evidence type="ECO:0000256" key="1">
    <source>
        <dbReference type="SAM" id="MobiDB-lite"/>
    </source>
</evidence>
<reference evidence="2 3" key="1">
    <citation type="journal article" date="2008" name="Nature">
        <title>The genome of Laccaria bicolor provides insights into mycorrhizal symbiosis.</title>
        <authorList>
            <person name="Martin F."/>
            <person name="Aerts A."/>
            <person name="Ahren D."/>
            <person name="Brun A."/>
            <person name="Danchin E.G.J."/>
            <person name="Duchaussoy F."/>
            <person name="Gibon J."/>
            <person name="Kohler A."/>
            <person name="Lindquist E."/>
            <person name="Pereda V."/>
            <person name="Salamov A."/>
            <person name="Shapiro H.J."/>
            <person name="Wuyts J."/>
            <person name="Blaudez D."/>
            <person name="Buee M."/>
            <person name="Brokstein P."/>
            <person name="Canbaeck B."/>
            <person name="Cohen D."/>
            <person name="Courty P.E."/>
            <person name="Coutinho P.M."/>
            <person name="Delaruelle C."/>
            <person name="Detter J.C."/>
            <person name="Deveau A."/>
            <person name="DiFazio S."/>
            <person name="Duplessis S."/>
            <person name="Fraissinet-Tachet L."/>
            <person name="Lucic E."/>
            <person name="Frey-Klett P."/>
            <person name="Fourrey C."/>
            <person name="Feussner I."/>
            <person name="Gay G."/>
            <person name="Grimwood J."/>
            <person name="Hoegger P.J."/>
            <person name="Jain P."/>
            <person name="Kilaru S."/>
            <person name="Labbe J."/>
            <person name="Lin Y.C."/>
            <person name="Legue V."/>
            <person name="Le Tacon F."/>
            <person name="Marmeisse R."/>
            <person name="Melayah D."/>
            <person name="Montanini B."/>
            <person name="Muratet M."/>
            <person name="Nehls U."/>
            <person name="Niculita-Hirzel H."/>
            <person name="Oudot-Le Secq M.P."/>
            <person name="Peter M."/>
            <person name="Quesneville H."/>
            <person name="Rajashekar B."/>
            <person name="Reich M."/>
            <person name="Rouhier N."/>
            <person name="Schmutz J."/>
            <person name="Yin T."/>
            <person name="Chalot M."/>
            <person name="Henrissat B."/>
            <person name="Kuees U."/>
            <person name="Lucas S."/>
            <person name="Van de Peer Y."/>
            <person name="Podila G.K."/>
            <person name="Polle A."/>
            <person name="Pukkila P.J."/>
            <person name="Richardson P.M."/>
            <person name="Rouze P."/>
            <person name="Sanders I.R."/>
            <person name="Stajich J.E."/>
            <person name="Tunlid A."/>
            <person name="Tuskan G."/>
            <person name="Grigoriev I.V."/>
        </authorList>
    </citation>
    <scope>NUCLEOTIDE SEQUENCE [LARGE SCALE GENOMIC DNA]</scope>
    <source>
        <strain evidence="3">S238N-H82 / ATCC MYA-4686</strain>
    </source>
</reference>
<evidence type="ECO:0000313" key="2">
    <source>
        <dbReference type="EMBL" id="EDR12639.1"/>
    </source>
</evidence>
<dbReference type="AlphaFoldDB" id="B0CZK1"/>
<feature type="compositionally biased region" description="Low complexity" evidence="1">
    <location>
        <begin position="398"/>
        <end position="433"/>
    </location>
</feature>
<dbReference type="InterPro" id="IPR014752">
    <property type="entry name" value="Arrestin-like_C"/>
</dbReference>
<dbReference type="InParanoid" id="B0CZK1"/>
<dbReference type="EMBL" id="DS547094">
    <property type="protein sequence ID" value="EDR12639.1"/>
    <property type="molecule type" value="Genomic_DNA"/>
</dbReference>
<dbReference type="OrthoDB" id="3262423at2759"/>
<gene>
    <name evidence="2" type="ORF">LACBIDRAFT_292683</name>
</gene>
<keyword evidence="3" id="KW-1185">Reference proteome</keyword>
<dbReference type="GeneID" id="6072103"/>
<protein>
    <submittedName>
        <fullName evidence="2">Predicted protein</fullName>
    </submittedName>
</protein>
<feature type="region of interest" description="Disordered" evidence="1">
    <location>
        <begin position="387"/>
        <end position="512"/>
    </location>
</feature>
<dbReference type="HOGENOM" id="CLU_025691_1_0_1"/>
<dbReference type="Proteomes" id="UP000001194">
    <property type="component" value="Unassembled WGS sequence"/>
</dbReference>
<feature type="region of interest" description="Disordered" evidence="1">
    <location>
        <begin position="690"/>
        <end position="711"/>
    </location>
</feature>
<proteinExistence type="predicted"/>
<organism evidence="3">
    <name type="scientific">Laccaria bicolor (strain S238N-H82 / ATCC MYA-4686)</name>
    <name type="common">Bicoloured deceiver</name>
    <name type="synonym">Laccaria laccata var. bicolor</name>
    <dbReference type="NCBI Taxonomy" id="486041"/>
    <lineage>
        <taxon>Eukaryota</taxon>
        <taxon>Fungi</taxon>
        <taxon>Dikarya</taxon>
        <taxon>Basidiomycota</taxon>
        <taxon>Agaricomycotina</taxon>
        <taxon>Agaricomycetes</taxon>
        <taxon>Agaricomycetidae</taxon>
        <taxon>Agaricales</taxon>
        <taxon>Agaricineae</taxon>
        <taxon>Hydnangiaceae</taxon>
        <taxon>Laccaria</taxon>
    </lineage>
</organism>
<name>B0CZK1_LACBS</name>